<protein>
    <recommendedName>
        <fullName evidence="2">non-specific serine/threonine protein kinase</fullName>
        <ecNumber evidence="2">2.7.11.1</ecNumber>
    </recommendedName>
</protein>
<evidence type="ECO:0000256" key="2">
    <source>
        <dbReference type="ARBA" id="ARBA00012513"/>
    </source>
</evidence>
<dbReference type="OrthoDB" id="3399at2759"/>
<evidence type="ECO:0000256" key="4">
    <source>
        <dbReference type="ARBA" id="ARBA00022679"/>
    </source>
</evidence>
<comment type="similarity">
    <text evidence="1">Belongs to the protein kinase superfamily. BUD32 family.</text>
</comment>
<dbReference type="NCBIfam" id="TIGR03724">
    <property type="entry name" value="arch_bud32"/>
    <property type="match status" value="1"/>
</dbReference>
<dbReference type="EC" id="2.7.11.1" evidence="2"/>
<evidence type="ECO:0000256" key="1">
    <source>
        <dbReference type="ARBA" id="ARBA00010630"/>
    </source>
</evidence>
<keyword evidence="6" id="KW-0547">Nucleotide-binding</keyword>
<dbReference type="PROSITE" id="PS50011">
    <property type="entry name" value="PROTEIN_KINASE_DOM"/>
    <property type="match status" value="1"/>
</dbReference>
<dbReference type="InterPro" id="IPR011009">
    <property type="entry name" value="Kinase-like_dom_sf"/>
</dbReference>
<dbReference type="InterPro" id="IPR022495">
    <property type="entry name" value="Bud32"/>
</dbReference>
<dbReference type="FunFam" id="3.30.200.20:FF:000201">
    <property type="entry name" value="TP53-regulating kinase isoform X1"/>
    <property type="match status" value="1"/>
</dbReference>
<dbReference type="EMBL" id="CAJVPJ010002753">
    <property type="protein sequence ID" value="CAG8628534.1"/>
    <property type="molecule type" value="Genomic_DNA"/>
</dbReference>
<keyword evidence="3" id="KW-0723">Serine/threonine-protein kinase</keyword>
<dbReference type="Proteomes" id="UP000789572">
    <property type="component" value="Unassembled WGS sequence"/>
</dbReference>
<keyword evidence="4" id="KW-0808">Transferase</keyword>
<proteinExistence type="inferred from homology"/>
<dbReference type="InterPro" id="IPR000719">
    <property type="entry name" value="Prot_kinase_dom"/>
</dbReference>
<dbReference type="AlphaFoldDB" id="A0A9N9GV30"/>
<dbReference type="GO" id="GO:0000408">
    <property type="term" value="C:EKC/KEOPS complex"/>
    <property type="evidence" value="ECO:0007669"/>
    <property type="project" value="TreeGrafter"/>
</dbReference>
<dbReference type="GO" id="GO:0070525">
    <property type="term" value="P:tRNA threonylcarbamoyladenosine metabolic process"/>
    <property type="evidence" value="ECO:0007669"/>
    <property type="project" value="TreeGrafter"/>
</dbReference>
<comment type="caution">
    <text evidence="12">The sequence shown here is derived from an EMBL/GenBank/DDBJ whole genome shotgun (WGS) entry which is preliminary data.</text>
</comment>
<dbReference type="SMART" id="SM00220">
    <property type="entry name" value="S_TKc"/>
    <property type="match status" value="1"/>
</dbReference>
<evidence type="ECO:0000256" key="10">
    <source>
        <dbReference type="ARBA" id="ARBA00048679"/>
    </source>
</evidence>
<evidence type="ECO:0000256" key="8">
    <source>
        <dbReference type="ARBA" id="ARBA00022840"/>
    </source>
</evidence>
<evidence type="ECO:0000256" key="7">
    <source>
        <dbReference type="ARBA" id="ARBA00022777"/>
    </source>
</evidence>
<evidence type="ECO:0000256" key="5">
    <source>
        <dbReference type="ARBA" id="ARBA00022694"/>
    </source>
</evidence>
<organism evidence="12 13">
    <name type="scientific">Paraglomus occultum</name>
    <dbReference type="NCBI Taxonomy" id="144539"/>
    <lineage>
        <taxon>Eukaryota</taxon>
        <taxon>Fungi</taxon>
        <taxon>Fungi incertae sedis</taxon>
        <taxon>Mucoromycota</taxon>
        <taxon>Glomeromycotina</taxon>
        <taxon>Glomeromycetes</taxon>
        <taxon>Paraglomerales</taxon>
        <taxon>Paraglomeraceae</taxon>
        <taxon>Paraglomus</taxon>
    </lineage>
</organism>
<gene>
    <name evidence="12" type="ORF">POCULU_LOCUS8775</name>
</gene>
<dbReference type="SUPFAM" id="SSF56112">
    <property type="entry name" value="Protein kinase-like (PK-like)"/>
    <property type="match status" value="1"/>
</dbReference>
<keyword evidence="8" id="KW-0067">ATP-binding</keyword>
<reference evidence="12" key="1">
    <citation type="submission" date="2021-06" db="EMBL/GenBank/DDBJ databases">
        <authorList>
            <person name="Kallberg Y."/>
            <person name="Tangrot J."/>
            <person name="Rosling A."/>
        </authorList>
    </citation>
    <scope>NUCLEOTIDE SEQUENCE</scope>
    <source>
        <strain evidence="12">IA702</strain>
    </source>
</reference>
<dbReference type="PANTHER" id="PTHR12209">
    <property type="entry name" value="NON-SPECIFIC SERINE/THREONINE PROTEIN KINASE"/>
    <property type="match status" value="1"/>
</dbReference>
<keyword evidence="5" id="KW-0819">tRNA processing</keyword>
<comment type="catalytic activity">
    <reaction evidence="9">
        <text>L-threonyl-[protein] + ATP = O-phospho-L-threonyl-[protein] + ADP + H(+)</text>
        <dbReference type="Rhea" id="RHEA:46608"/>
        <dbReference type="Rhea" id="RHEA-COMP:11060"/>
        <dbReference type="Rhea" id="RHEA-COMP:11605"/>
        <dbReference type="ChEBI" id="CHEBI:15378"/>
        <dbReference type="ChEBI" id="CHEBI:30013"/>
        <dbReference type="ChEBI" id="CHEBI:30616"/>
        <dbReference type="ChEBI" id="CHEBI:61977"/>
        <dbReference type="ChEBI" id="CHEBI:456216"/>
        <dbReference type="EC" id="2.7.11.1"/>
    </reaction>
</comment>
<dbReference type="InterPro" id="IPR008266">
    <property type="entry name" value="Tyr_kinase_AS"/>
</dbReference>
<dbReference type="GO" id="GO:0008033">
    <property type="term" value="P:tRNA processing"/>
    <property type="evidence" value="ECO:0007669"/>
    <property type="project" value="UniProtKB-KW"/>
</dbReference>
<evidence type="ECO:0000313" key="12">
    <source>
        <dbReference type="EMBL" id="CAG8628534.1"/>
    </source>
</evidence>
<evidence type="ECO:0000313" key="13">
    <source>
        <dbReference type="Proteomes" id="UP000789572"/>
    </source>
</evidence>
<sequence length="209" mass="23539">MSKNLVKQGAEARIYTTSFLTRTAIAKERFKKAYRHPTLDKKLTDRRLVQEARCLVKCRSIGIDAPAVYFVDLENRTIYMEYIEGKTVNDLLADGSKITAEESDELARKIGEALAKMHAAEMIHGDLTTSNLLIRDANNSLAIIDFGLSFITTCSIEDKAVDLYVLERTFLSTHPHAHHLFLTMLKVYGESYDSGNSITGKEKKYGWLG</sequence>
<dbReference type="GO" id="GO:0005829">
    <property type="term" value="C:cytosol"/>
    <property type="evidence" value="ECO:0007669"/>
    <property type="project" value="TreeGrafter"/>
</dbReference>
<accession>A0A9N9GV30</accession>
<evidence type="ECO:0000256" key="6">
    <source>
        <dbReference type="ARBA" id="ARBA00022741"/>
    </source>
</evidence>
<evidence type="ECO:0000256" key="3">
    <source>
        <dbReference type="ARBA" id="ARBA00022527"/>
    </source>
</evidence>
<dbReference type="Pfam" id="PF00069">
    <property type="entry name" value="Pkinase"/>
    <property type="match status" value="1"/>
</dbReference>
<feature type="domain" description="Protein kinase" evidence="11">
    <location>
        <begin position="1"/>
        <end position="209"/>
    </location>
</feature>
<dbReference type="GO" id="GO:0004674">
    <property type="term" value="F:protein serine/threonine kinase activity"/>
    <property type="evidence" value="ECO:0007669"/>
    <property type="project" value="UniProtKB-KW"/>
</dbReference>
<evidence type="ECO:0000259" key="11">
    <source>
        <dbReference type="PROSITE" id="PS50011"/>
    </source>
</evidence>
<dbReference type="GO" id="GO:0005524">
    <property type="term" value="F:ATP binding"/>
    <property type="evidence" value="ECO:0007669"/>
    <property type="project" value="UniProtKB-KW"/>
</dbReference>
<comment type="catalytic activity">
    <reaction evidence="10">
        <text>L-seryl-[protein] + ATP = O-phospho-L-seryl-[protein] + ADP + H(+)</text>
        <dbReference type="Rhea" id="RHEA:17989"/>
        <dbReference type="Rhea" id="RHEA-COMP:9863"/>
        <dbReference type="Rhea" id="RHEA-COMP:11604"/>
        <dbReference type="ChEBI" id="CHEBI:15378"/>
        <dbReference type="ChEBI" id="CHEBI:29999"/>
        <dbReference type="ChEBI" id="CHEBI:30616"/>
        <dbReference type="ChEBI" id="CHEBI:83421"/>
        <dbReference type="ChEBI" id="CHEBI:456216"/>
        <dbReference type="EC" id="2.7.11.1"/>
    </reaction>
</comment>
<dbReference type="GO" id="GO:0005634">
    <property type="term" value="C:nucleus"/>
    <property type="evidence" value="ECO:0007669"/>
    <property type="project" value="TreeGrafter"/>
</dbReference>
<dbReference type="PROSITE" id="PS00109">
    <property type="entry name" value="PROTEIN_KINASE_TYR"/>
    <property type="match status" value="1"/>
</dbReference>
<dbReference type="Gene3D" id="1.10.510.10">
    <property type="entry name" value="Transferase(Phosphotransferase) domain 1"/>
    <property type="match status" value="1"/>
</dbReference>
<name>A0A9N9GV30_9GLOM</name>
<dbReference type="Gene3D" id="3.30.200.20">
    <property type="entry name" value="Phosphorylase Kinase, domain 1"/>
    <property type="match status" value="1"/>
</dbReference>
<evidence type="ECO:0000256" key="9">
    <source>
        <dbReference type="ARBA" id="ARBA00047899"/>
    </source>
</evidence>
<keyword evidence="7" id="KW-0418">Kinase</keyword>
<dbReference type="PANTHER" id="PTHR12209:SF0">
    <property type="entry name" value="EKC_KEOPS COMPLEX SUBUNIT TP53RK"/>
    <property type="match status" value="1"/>
</dbReference>
<keyword evidence="13" id="KW-1185">Reference proteome</keyword>